<reference evidence="2 3" key="1">
    <citation type="submission" date="2019-04" db="EMBL/GenBank/DDBJ databases">
        <title>Comparative genomics and transcriptomics to analyze fruiting body development in filamentous ascomycetes.</title>
        <authorList>
            <consortium name="DOE Joint Genome Institute"/>
            <person name="Lutkenhaus R."/>
            <person name="Traeger S."/>
            <person name="Breuer J."/>
            <person name="Kuo A."/>
            <person name="Lipzen A."/>
            <person name="Pangilinan J."/>
            <person name="Dilworth D."/>
            <person name="Sandor L."/>
            <person name="Poggeler S."/>
            <person name="Barry K."/>
            <person name="Grigoriev I.V."/>
            <person name="Nowrousian M."/>
        </authorList>
    </citation>
    <scope>NUCLEOTIDE SEQUENCE [LARGE SCALE GENOMIC DNA]</scope>
    <source>
        <strain evidence="2 3">CBS 389.68</strain>
    </source>
</reference>
<dbReference type="InParanoid" id="A0A4V3SIE8"/>
<dbReference type="EMBL" id="ML220128">
    <property type="protein sequence ID" value="TGZ79855.1"/>
    <property type="molecule type" value="Genomic_DNA"/>
</dbReference>
<evidence type="ECO:0000256" key="1">
    <source>
        <dbReference type="SAM" id="MobiDB-lite"/>
    </source>
</evidence>
<feature type="region of interest" description="Disordered" evidence="1">
    <location>
        <begin position="502"/>
        <end position="522"/>
    </location>
</feature>
<feature type="compositionally biased region" description="Basic and acidic residues" evidence="1">
    <location>
        <begin position="35"/>
        <end position="47"/>
    </location>
</feature>
<feature type="region of interest" description="Disordered" evidence="1">
    <location>
        <begin position="303"/>
        <end position="323"/>
    </location>
</feature>
<protein>
    <recommendedName>
        <fullName evidence="4">Protein BNI4</fullName>
    </recommendedName>
</protein>
<name>A0A4V3SIE8_9PEZI</name>
<evidence type="ECO:0000313" key="2">
    <source>
        <dbReference type="EMBL" id="TGZ79855.1"/>
    </source>
</evidence>
<evidence type="ECO:0000313" key="3">
    <source>
        <dbReference type="Proteomes" id="UP000298138"/>
    </source>
</evidence>
<dbReference type="GO" id="GO:0003779">
    <property type="term" value="F:actin binding"/>
    <property type="evidence" value="ECO:0007669"/>
    <property type="project" value="TreeGrafter"/>
</dbReference>
<dbReference type="Proteomes" id="UP000298138">
    <property type="component" value="Unassembled WGS sequence"/>
</dbReference>
<feature type="region of interest" description="Disordered" evidence="1">
    <location>
        <begin position="425"/>
        <end position="479"/>
    </location>
</feature>
<dbReference type="PANTHER" id="PTHR12751:SF18">
    <property type="entry name" value="PHOSPHATASE AND ACTIN REGULATOR 1"/>
    <property type="match status" value="1"/>
</dbReference>
<gene>
    <name evidence="2" type="ORF">EX30DRAFT_320782</name>
</gene>
<sequence length="610" mass="65066">MGNRQPTSRPNPRPLSTATLQPATPPGITSPTRAAPERYKKVNRRPESVVLQPAHLNGVDTTGVYASTNKAHSSPALPQNLERAQNAFIGDYAGQLRTQSVDDMHTYVPPAARYVAQNRRRSVGPGSITAENFQTFLREELARSQTKPGEGGIVMGAEFQPPQRPGSRRTGSTDSSGSGTSSRASSTRGNSMSSSTSAAPSNASAAGASQEINPSHVPPRGSSTDANKRSMAPSPLSKPVTLGADSANIQKAAPTTSGSKFNASPENPTPLNDVQKKGMKNRLRRAFSFGSAAELRKASAANLRGAAAHGRPSTQAGQNEEDPEIARIARKQEASGLGESIYQNGQGNIFTGSTDNISVSSTASSASIMIRKMGKGLRRSSRSFVGIFRPKSAVGVPAADEAVAKRATESAVSMVSVEAEREAVNVNVHPSDKQGGVTDFPKLEQNSMDASERTDVPGSSDGDSARARRQSITGTDKERAEILASMKKGILKRSGSASPIIRAADRKGSFSVPDPSTLGKDGEEYFQPGKQYPSNSTPSSPSSATKFSVKFSPRITFFDTWTANEYDRRGEIATCNRLTPMLAQQIKEELNTFKMEMDVHEESKVYTHFF</sequence>
<feature type="compositionally biased region" description="Low complexity" evidence="1">
    <location>
        <begin position="168"/>
        <end position="209"/>
    </location>
</feature>
<proteinExistence type="predicted"/>
<dbReference type="AlphaFoldDB" id="A0A4V3SIE8"/>
<organism evidence="2 3">
    <name type="scientific">Ascodesmis nigricans</name>
    <dbReference type="NCBI Taxonomy" id="341454"/>
    <lineage>
        <taxon>Eukaryota</taxon>
        <taxon>Fungi</taxon>
        <taxon>Dikarya</taxon>
        <taxon>Ascomycota</taxon>
        <taxon>Pezizomycotina</taxon>
        <taxon>Pezizomycetes</taxon>
        <taxon>Pezizales</taxon>
        <taxon>Ascodesmidaceae</taxon>
        <taxon>Ascodesmis</taxon>
    </lineage>
</organism>
<feature type="region of interest" description="Disordered" evidence="1">
    <location>
        <begin position="142"/>
        <end position="276"/>
    </location>
</feature>
<accession>A0A4V3SIE8</accession>
<dbReference type="OrthoDB" id="5563016at2759"/>
<dbReference type="GO" id="GO:0030036">
    <property type="term" value="P:actin cytoskeleton organization"/>
    <property type="evidence" value="ECO:0007669"/>
    <property type="project" value="TreeGrafter"/>
</dbReference>
<dbReference type="STRING" id="341454.A0A4V3SIE8"/>
<keyword evidence="3" id="KW-1185">Reference proteome</keyword>
<dbReference type="PANTHER" id="PTHR12751">
    <property type="entry name" value="PHOSPHATASE AND ACTIN REGULATOR PHACTR"/>
    <property type="match status" value="1"/>
</dbReference>
<evidence type="ECO:0008006" key="4">
    <source>
        <dbReference type="Google" id="ProtNLM"/>
    </source>
</evidence>
<feature type="region of interest" description="Disordered" evidence="1">
    <location>
        <begin position="1"/>
        <end position="47"/>
    </location>
</feature>
<feature type="region of interest" description="Disordered" evidence="1">
    <location>
        <begin position="527"/>
        <end position="546"/>
    </location>
</feature>
<feature type="compositionally biased region" description="Polar residues" evidence="1">
    <location>
        <begin position="1"/>
        <end position="32"/>
    </location>
</feature>
<feature type="compositionally biased region" description="Low complexity" evidence="1">
    <location>
        <begin position="533"/>
        <end position="543"/>
    </location>
</feature>
<feature type="compositionally biased region" description="Polar residues" evidence="1">
    <location>
        <begin position="247"/>
        <end position="272"/>
    </location>
</feature>